<keyword evidence="1" id="KW-1133">Transmembrane helix</keyword>
<dbReference type="Proteomes" id="UP001054945">
    <property type="component" value="Unassembled WGS sequence"/>
</dbReference>
<evidence type="ECO:0000313" key="2">
    <source>
        <dbReference type="EMBL" id="GIY95175.1"/>
    </source>
</evidence>
<gene>
    <name evidence="2" type="ORF">CEXT_96591</name>
</gene>
<keyword evidence="1" id="KW-0812">Transmembrane</keyword>
<evidence type="ECO:0000313" key="3">
    <source>
        <dbReference type="Proteomes" id="UP001054945"/>
    </source>
</evidence>
<keyword evidence="1" id="KW-0472">Membrane</keyword>
<accession>A0AAV4XML3</accession>
<sequence>MLDIRSGKLHSGTLERGNRNRSGRWGCFLHGSFSLEEDGMQEGRYSIQNEGRGVSLLSLMFIGCVPLFTRFVVWWVWSVVTEMGRRL</sequence>
<proteinExistence type="predicted"/>
<reference evidence="2 3" key="1">
    <citation type="submission" date="2021-06" db="EMBL/GenBank/DDBJ databases">
        <title>Caerostris extrusa draft genome.</title>
        <authorList>
            <person name="Kono N."/>
            <person name="Arakawa K."/>
        </authorList>
    </citation>
    <scope>NUCLEOTIDE SEQUENCE [LARGE SCALE GENOMIC DNA]</scope>
</reference>
<organism evidence="2 3">
    <name type="scientific">Caerostris extrusa</name>
    <name type="common">Bark spider</name>
    <name type="synonym">Caerostris bankana</name>
    <dbReference type="NCBI Taxonomy" id="172846"/>
    <lineage>
        <taxon>Eukaryota</taxon>
        <taxon>Metazoa</taxon>
        <taxon>Ecdysozoa</taxon>
        <taxon>Arthropoda</taxon>
        <taxon>Chelicerata</taxon>
        <taxon>Arachnida</taxon>
        <taxon>Araneae</taxon>
        <taxon>Araneomorphae</taxon>
        <taxon>Entelegynae</taxon>
        <taxon>Araneoidea</taxon>
        <taxon>Araneidae</taxon>
        <taxon>Caerostris</taxon>
    </lineage>
</organism>
<feature type="transmembrane region" description="Helical" evidence="1">
    <location>
        <begin position="54"/>
        <end position="77"/>
    </location>
</feature>
<name>A0AAV4XML3_CAEEX</name>
<dbReference type="AlphaFoldDB" id="A0AAV4XML3"/>
<comment type="caution">
    <text evidence="2">The sequence shown here is derived from an EMBL/GenBank/DDBJ whole genome shotgun (WGS) entry which is preliminary data.</text>
</comment>
<dbReference type="EMBL" id="BPLR01017879">
    <property type="protein sequence ID" value="GIY95175.1"/>
    <property type="molecule type" value="Genomic_DNA"/>
</dbReference>
<protein>
    <submittedName>
        <fullName evidence="2">Uncharacterized protein</fullName>
    </submittedName>
</protein>
<evidence type="ECO:0000256" key="1">
    <source>
        <dbReference type="SAM" id="Phobius"/>
    </source>
</evidence>
<keyword evidence="3" id="KW-1185">Reference proteome</keyword>